<name>A0AAW5MVG8_9ESCH</name>
<dbReference type="Pfam" id="PF00171">
    <property type="entry name" value="Aldedh"/>
    <property type="match status" value="1"/>
</dbReference>
<dbReference type="EMBL" id="JANPXH010001570">
    <property type="protein sequence ID" value="MCR6679655.1"/>
    <property type="molecule type" value="Genomic_DNA"/>
</dbReference>
<reference evidence="3" key="1">
    <citation type="submission" date="2022-07" db="EMBL/GenBank/DDBJ databases">
        <title>Diversity of ethanolamine utilization by human commensal Escherichia coli.</title>
        <authorList>
            <person name="Jubelin G."/>
        </authorList>
    </citation>
    <scope>NUCLEOTIDE SEQUENCE</scope>
    <source>
        <strain evidence="3">S1</strain>
    </source>
</reference>
<accession>A0AAW5MVG8</accession>
<dbReference type="InterPro" id="IPR016161">
    <property type="entry name" value="Ald_DH/histidinol_DH"/>
</dbReference>
<evidence type="ECO:0000256" key="1">
    <source>
        <dbReference type="ARBA" id="ARBA00023002"/>
    </source>
</evidence>
<comment type="caution">
    <text evidence="3">The sequence shown here is derived from an EMBL/GenBank/DDBJ whole genome shotgun (WGS) entry which is preliminary data.</text>
</comment>
<dbReference type="AlphaFoldDB" id="A0AAW5MVG8"/>
<dbReference type="InterPro" id="IPR016162">
    <property type="entry name" value="Ald_DH_N"/>
</dbReference>
<evidence type="ECO:0000313" key="4">
    <source>
        <dbReference type="Proteomes" id="UP001206878"/>
    </source>
</evidence>
<dbReference type="SUPFAM" id="SSF53720">
    <property type="entry name" value="ALDH-like"/>
    <property type="match status" value="1"/>
</dbReference>
<dbReference type="Proteomes" id="UP001206878">
    <property type="component" value="Unassembled WGS sequence"/>
</dbReference>
<evidence type="ECO:0000259" key="2">
    <source>
        <dbReference type="Pfam" id="PF00171"/>
    </source>
</evidence>
<keyword evidence="1" id="KW-0560">Oxidoreductase</keyword>
<organism evidence="3 4">
    <name type="scientific">Escherichia marmotae</name>
    <dbReference type="NCBI Taxonomy" id="1499973"/>
    <lineage>
        <taxon>Bacteria</taxon>
        <taxon>Pseudomonadati</taxon>
        <taxon>Pseudomonadota</taxon>
        <taxon>Gammaproteobacteria</taxon>
        <taxon>Enterobacterales</taxon>
        <taxon>Enterobacteriaceae</taxon>
        <taxon>Escherichia</taxon>
    </lineage>
</organism>
<feature type="non-terminal residue" evidence="3">
    <location>
        <position position="79"/>
    </location>
</feature>
<protein>
    <submittedName>
        <fullName evidence="3">Aldehyde dehydrogenase family protein</fullName>
    </submittedName>
</protein>
<gene>
    <name evidence="3" type="ORF">NVV43_29960</name>
</gene>
<evidence type="ECO:0000313" key="3">
    <source>
        <dbReference type="EMBL" id="MCR6679655.1"/>
    </source>
</evidence>
<sequence length="79" mass="8567">MTFWFNGDWVTGLGALRVKRIPVSGDVLWQGNDADAALVALACRAARAAFAGWARLSFGDLQVRVERFAGLVESNKADL</sequence>
<dbReference type="GO" id="GO:0016491">
    <property type="term" value="F:oxidoreductase activity"/>
    <property type="evidence" value="ECO:0007669"/>
    <property type="project" value="UniProtKB-KW"/>
</dbReference>
<feature type="domain" description="Aldehyde dehydrogenase" evidence="2">
    <location>
        <begin position="21"/>
        <end position="79"/>
    </location>
</feature>
<dbReference type="Gene3D" id="3.40.605.10">
    <property type="entry name" value="Aldehyde Dehydrogenase, Chain A, domain 1"/>
    <property type="match status" value="1"/>
</dbReference>
<proteinExistence type="predicted"/>
<dbReference type="InterPro" id="IPR015590">
    <property type="entry name" value="Aldehyde_DH_dom"/>
</dbReference>